<organism evidence="3 4">
    <name type="scientific">Edaphochlamys debaryana</name>
    <dbReference type="NCBI Taxonomy" id="47281"/>
    <lineage>
        <taxon>Eukaryota</taxon>
        <taxon>Viridiplantae</taxon>
        <taxon>Chlorophyta</taxon>
        <taxon>core chlorophytes</taxon>
        <taxon>Chlorophyceae</taxon>
        <taxon>CS clade</taxon>
        <taxon>Chlamydomonadales</taxon>
        <taxon>Chlamydomonadales incertae sedis</taxon>
        <taxon>Edaphochlamys</taxon>
    </lineage>
</organism>
<dbReference type="PANTHER" id="PTHR48071">
    <property type="entry name" value="SRCR DOMAIN-CONTAINING PROTEIN"/>
    <property type="match status" value="1"/>
</dbReference>
<dbReference type="InterPro" id="IPR036772">
    <property type="entry name" value="SRCR-like_dom_sf"/>
</dbReference>
<evidence type="ECO:0000259" key="2">
    <source>
        <dbReference type="PROSITE" id="PS50287"/>
    </source>
</evidence>
<dbReference type="PANTHER" id="PTHR48071:SF18">
    <property type="entry name" value="DELETED IN MALIGNANT BRAIN TUMORS 1 PROTEIN-RELATED"/>
    <property type="match status" value="1"/>
</dbReference>
<feature type="domain" description="SRCR" evidence="2">
    <location>
        <begin position="383"/>
        <end position="507"/>
    </location>
</feature>
<dbReference type="InterPro" id="IPR001190">
    <property type="entry name" value="SRCR"/>
</dbReference>
<dbReference type="SMART" id="SM00202">
    <property type="entry name" value="SR"/>
    <property type="match status" value="1"/>
</dbReference>
<keyword evidence="1" id="KW-1015">Disulfide bond</keyword>
<protein>
    <recommendedName>
        <fullName evidence="2">SRCR domain-containing protein</fullName>
    </recommendedName>
</protein>
<reference evidence="3" key="1">
    <citation type="journal article" date="2020" name="bioRxiv">
        <title>Comparative genomics of Chlamydomonas.</title>
        <authorList>
            <person name="Craig R.J."/>
            <person name="Hasan A.R."/>
            <person name="Ness R.W."/>
            <person name="Keightley P.D."/>
        </authorList>
    </citation>
    <scope>NUCLEOTIDE SEQUENCE</scope>
    <source>
        <strain evidence="3">CCAP 11/70</strain>
    </source>
</reference>
<evidence type="ECO:0000313" key="4">
    <source>
        <dbReference type="Proteomes" id="UP000612055"/>
    </source>
</evidence>
<dbReference type="OrthoDB" id="536461at2759"/>
<proteinExistence type="predicted"/>
<dbReference type="PROSITE" id="PS50287">
    <property type="entry name" value="SRCR_2"/>
    <property type="match status" value="2"/>
</dbReference>
<name>A0A835Y226_9CHLO</name>
<evidence type="ECO:0000313" key="3">
    <source>
        <dbReference type="EMBL" id="KAG2494475.1"/>
    </source>
</evidence>
<gene>
    <name evidence="3" type="ORF">HYH03_007527</name>
</gene>
<dbReference type="AlphaFoldDB" id="A0A835Y226"/>
<dbReference type="SUPFAM" id="SSF56487">
    <property type="entry name" value="SRCR-like"/>
    <property type="match status" value="1"/>
</dbReference>
<dbReference type="Proteomes" id="UP000612055">
    <property type="component" value="Unassembled WGS sequence"/>
</dbReference>
<keyword evidence="4" id="KW-1185">Reference proteome</keyword>
<evidence type="ECO:0000256" key="1">
    <source>
        <dbReference type="ARBA" id="ARBA00023157"/>
    </source>
</evidence>
<feature type="domain" description="SRCR" evidence="2">
    <location>
        <begin position="1"/>
        <end position="131"/>
    </location>
</feature>
<dbReference type="Pfam" id="PF00530">
    <property type="entry name" value="SRCR"/>
    <property type="match status" value="1"/>
</dbReference>
<dbReference type="GO" id="GO:0016020">
    <property type="term" value="C:membrane"/>
    <property type="evidence" value="ECO:0007669"/>
    <property type="project" value="InterPro"/>
</dbReference>
<comment type="caution">
    <text evidence="3">The sequence shown here is derived from an EMBL/GenBank/DDBJ whole genome shotgun (WGS) entry which is preliminary data.</text>
</comment>
<dbReference type="Gene3D" id="3.10.250.10">
    <property type="entry name" value="SRCR-like domain"/>
    <property type="match status" value="1"/>
</dbReference>
<sequence length="521" mass="56189">MWDEASQAWGSLCAPTWTFPNGGEGDVDEYWSEVAVLACRQLGLPSAGTVLVNPASKRYPWKTHKVAAAAPAKAFLRHNYRPCSDSMDHPAEALGDCSGLVIAEGTYEDCRTAGGVVNFDRSAMPVAVACRAERRISSPPSPPPPAKYSNLTVRLVNPKTGLTHYHDGTPKYRDDWSPFLSYLFPSADDLQATLDYCTTKGHAIDAWISCRRDTPRDMSPPPPAAKPTILNDIEISVESPYENVHLVRFGARPAGAPSTEPLMWGSACAEDSWSGISKMRLLGHTLCNQITNGVKPYGVWWHSQGDPPFVGINMDELQRRPVVLSDLDCSKYGGPASEAAVVAAGSGASWTNPELVAVPRNISYCKAGSCGDDYYYPTDMIDVRLVGGSDKTWGRLEVLNRNKLRNSPEWGTVCASAFTVHHAQAICRDLGLPWEGASLLPSAAVAPADPAAWILDEITCYTSSNDPAVHRLGKADRLSFVRDCNDARTTAFPICDSHGTDVVMACGGELWGGSETEAGAA</sequence>
<accession>A0A835Y226</accession>
<dbReference type="PRINTS" id="PR00258">
    <property type="entry name" value="SPERACTRCPTR"/>
</dbReference>
<dbReference type="EMBL" id="JAEHOE010000031">
    <property type="protein sequence ID" value="KAG2494475.1"/>
    <property type="molecule type" value="Genomic_DNA"/>
</dbReference>